<dbReference type="Pfam" id="PF13316">
    <property type="entry name" value="DUF4087"/>
    <property type="match status" value="1"/>
</dbReference>
<evidence type="ECO:0000313" key="2">
    <source>
        <dbReference type="EMBL" id="MBN8745463.1"/>
    </source>
</evidence>
<dbReference type="RefSeq" id="WP_276710621.1">
    <property type="nucleotide sequence ID" value="NZ_JAFKMQ010000163.1"/>
</dbReference>
<dbReference type="Proteomes" id="UP000664800">
    <property type="component" value="Unassembled WGS sequence"/>
</dbReference>
<reference evidence="2" key="1">
    <citation type="submission" date="2021-02" db="EMBL/GenBank/DDBJ databases">
        <title>Thiocyanate and organic carbon inputs drive convergent selection for specific autotrophic Afipia and Thiobacillus strains within complex microbiomes.</title>
        <authorList>
            <person name="Huddy R.J."/>
            <person name="Sachdeva R."/>
            <person name="Kadzinga F."/>
            <person name="Kantor R.S."/>
            <person name="Harrison S.T.L."/>
            <person name="Banfield J.F."/>
        </authorList>
    </citation>
    <scope>NUCLEOTIDE SEQUENCE</scope>
    <source>
        <strain evidence="2">SCN18_13_7_16_R3_B_64_19</strain>
    </source>
</reference>
<name>A0A8I1SX90_THIA3</name>
<dbReference type="AlphaFoldDB" id="A0A8I1SX90"/>
<protein>
    <submittedName>
        <fullName evidence="2">DUF4087 domain-containing protein</fullName>
    </submittedName>
</protein>
<evidence type="ECO:0000313" key="3">
    <source>
        <dbReference type="Proteomes" id="UP000664800"/>
    </source>
</evidence>
<feature type="chain" id="PRO_5034759386" evidence="1">
    <location>
        <begin position="23"/>
        <end position="133"/>
    </location>
</feature>
<keyword evidence="1" id="KW-0732">Signal</keyword>
<organism evidence="2 3">
    <name type="scientific">Thiomonas arsenitoxydans (strain DSM 22701 / CIP 110005 / 3As)</name>
    <dbReference type="NCBI Taxonomy" id="426114"/>
    <lineage>
        <taxon>Bacteria</taxon>
        <taxon>Pseudomonadati</taxon>
        <taxon>Pseudomonadota</taxon>
        <taxon>Betaproteobacteria</taxon>
        <taxon>Burkholderiales</taxon>
        <taxon>Thiomonas</taxon>
    </lineage>
</organism>
<proteinExistence type="predicted"/>
<dbReference type="InterPro" id="IPR025145">
    <property type="entry name" value="DUF4087"/>
</dbReference>
<dbReference type="EMBL" id="JAFKMR010000031">
    <property type="protein sequence ID" value="MBN8745463.1"/>
    <property type="molecule type" value="Genomic_DNA"/>
</dbReference>
<sequence length="133" mass="14597">MNLLAPIVLALAALVSCTAAHATPATARRAPTRCGWFDNPTPGNAWLTDRRAQWVVGIQGGHQAAGDWPDFPDRQWISTNGHYGYGCACLQVLDDARSHQIQRILRAWVRPLAACEHDPALPARRPLTDPAQR</sequence>
<accession>A0A8I1SX90</accession>
<comment type="caution">
    <text evidence="2">The sequence shown here is derived from an EMBL/GenBank/DDBJ whole genome shotgun (WGS) entry which is preliminary data.</text>
</comment>
<gene>
    <name evidence="2" type="ORF">J0I24_14350</name>
</gene>
<evidence type="ECO:0000256" key="1">
    <source>
        <dbReference type="SAM" id="SignalP"/>
    </source>
</evidence>
<feature type="signal peptide" evidence="1">
    <location>
        <begin position="1"/>
        <end position="22"/>
    </location>
</feature>